<accession>A0A371EUU8</accession>
<feature type="region of interest" description="Disordered" evidence="1">
    <location>
        <begin position="1"/>
        <end position="30"/>
    </location>
</feature>
<feature type="compositionally biased region" description="Basic and acidic residues" evidence="1">
    <location>
        <begin position="76"/>
        <end position="86"/>
    </location>
</feature>
<evidence type="ECO:0000313" key="3">
    <source>
        <dbReference type="Proteomes" id="UP000257109"/>
    </source>
</evidence>
<gene>
    <name evidence="2" type="ORF">CR513_51054</name>
</gene>
<protein>
    <submittedName>
        <fullName evidence="2">Uncharacterized protein</fullName>
    </submittedName>
</protein>
<evidence type="ECO:0000313" key="2">
    <source>
        <dbReference type="EMBL" id="RDX69784.1"/>
    </source>
</evidence>
<dbReference type="AlphaFoldDB" id="A0A371EUU8"/>
<feature type="region of interest" description="Disordered" evidence="1">
    <location>
        <begin position="52"/>
        <end position="107"/>
    </location>
</feature>
<name>A0A371EUU8_MUCPR</name>
<organism evidence="2 3">
    <name type="scientific">Mucuna pruriens</name>
    <name type="common">Velvet bean</name>
    <name type="synonym">Dolichos pruriens</name>
    <dbReference type="NCBI Taxonomy" id="157652"/>
    <lineage>
        <taxon>Eukaryota</taxon>
        <taxon>Viridiplantae</taxon>
        <taxon>Streptophyta</taxon>
        <taxon>Embryophyta</taxon>
        <taxon>Tracheophyta</taxon>
        <taxon>Spermatophyta</taxon>
        <taxon>Magnoliopsida</taxon>
        <taxon>eudicotyledons</taxon>
        <taxon>Gunneridae</taxon>
        <taxon>Pentapetalae</taxon>
        <taxon>rosids</taxon>
        <taxon>fabids</taxon>
        <taxon>Fabales</taxon>
        <taxon>Fabaceae</taxon>
        <taxon>Papilionoideae</taxon>
        <taxon>50 kb inversion clade</taxon>
        <taxon>NPAAA clade</taxon>
        <taxon>indigoferoid/millettioid clade</taxon>
        <taxon>Phaseoleae</taxon>
        <taxon>Mucuna</taxon>
    </lineage>
</organism>
<dbReference type="Proteomes" id="UP000257109">
    <property type="component" value="Unassembled WGS sequence"/>
</dbReference>
<evidence type="ECO:0000256" key="1">
    <source>
        <dbReference type="SAM" id="MobiDB-lite"/>
    </source>
</evidence>
<reference evidence="2" key="1">
    <citation type="submission" date="2018-05" db="EMBL/GenBank/DDBJ databases">
        <title>Draft genome of Mucuna pruriens seed.</title>
        <authorList>
            <person name="Nnadi N.E."/>
            <person name="Vos R."/>
            <person name="Hasami M.H."/>
            <person name="Devisetty U.K."/>
            <person name="Aguiy J.C."/>
        </authorList>
    </citation>
    <scope>NUCLEOTIDE SEQUENCE [LARGE SCALE GENOMIC DNA]</scope>
    <source>
        <strain evidence="2">JCA_2017</strain>
    </source>
</reference>
<sequence length="144" mass="15125">MLVQLFDPDDEVGDGVEKPVEEEGGSDEEGVALALHDGFPVAKVFGGGAGLGITAGTGKGRKGQPRGTASAGSESSRPDPFGERPDQGSLAESPLSPPRPQRTLAQPTLEPLDLRFRCECFFFSFLPTQGLLPSSVLTRKSSLL</sequence>
<proteinExistence type="predicted"/>
<comment type="caution">
    <text evidence="2">The sequence shown here is derived from an EMBL/GenBank/DDBJ whole genome shotgun (WGS) entry which is preliminary data.</text>
</comment>
<keyword evidence="3" id="KW-1185">Reference proteome</keyword>
<dbReference type="EMBL" id="QJKJ01011958">
    <property type="protein sequence ID" value="RDX69784.1"/>
    <property type="molecule type" value="Genomic_DNA"/>
</dbReference>
<feature type="non-terminal residue" evidence="2">
    <location>
        <position position="1"/>
    </location>
</feature>